<reference evidence="4" key="1">
    <citation type="submission" date="2022-11" db="UniProtKB">
        <authorList>
            <consortium name="WormBaseParasite"/>
        </authorList>
    </citation>
    <scope>IDENTIFICATION</scope>
</reference>
<protein>
    <submittedName>
        <fullName evidence="4">Uncharacterized protein</fullName>
    </submittedName>
</protein>
<feature type="chain" id="PRO_5038105415" evidence="2">
    <location>
        <begin position="16"/>
        <end position="173"/>
    </location>
</feature>
<sequence>MKIVAVLAIVSLAWSARQPGKENDAEDQMPETIWIGSPYGLIPYDIDWAYFNKTKEHVLREADKHRKGIKAHPSETTTAALSRKGSNEKHEVNGTLEDILSTTTIEPTTSLQSTTCNDEQEDNVNGQFHTTAPLEIDLPEFHKRLENKGNGANYAGTIQEEPEDEHGTSGWEF</sequence>
<dbReference type="AlphaFoldDB" id="A0A914RYC9"/>
<name>A0A914RYC9_PAREQ</name>
<evidence type="ECO:0000256" key="2">
    <source>
        <dbReference type="SAM" id="SignalP"/>
    </source>
</evidence>
<accession>A0A914RYC9</accession>
<feature type="signal peptide" evidence="2">
    <location>
        <begin position="1"/>
        <end position="15"/>
    </location>
</feature>
<evidence type="ECO:0000313" key="3">
    <source>
        <dbReference type="Proteomes" id="UP000887564"/>
    </source>
</evidence>
<proteinExistence type="predicted"/>
<feature type="region of interest" description="Disordered" evidence="1">
    <location>
        <begin position="63"/>
        <end position="91"/>
    </location>
</feature>
<keyword evidence="3" id="KW-1185">Reference proteome</keyword>
<evidence type="ECO:0000256" key="1">
    <source>
        <dbReference type="SAM" id="MobiDB-lite"/>
    </source>
</evidence>
<keyword evidence="2" id="KW-0732">Signal</keyword>
<dbReference type="WBParaSite" id="PEQ_0000703001-mRNA-1">
    <property type="protein sequence ID" value="PEQ_0000703001-mRNA-1"/>
    <property type="gene ID" value="PEQ_0000703001"/>
</dbReference>
<evidence type="ECO:0000313" key="4">
    <source>
        <dbReference type="WBParaSite" id="PEQ_0000703001-mRNA-1"/>
    </source>
</evidence>
<dbReference type="Proteomes" id="UP000887564">
    <property type="component" value="Unplaced"/>
</dbReference>
<organism evidence="3 4">
    <name type="scientific">Parascaris equorum</name>
    <name type="common">Equine roundworm</name>
    <dbReference type="NCBI Taxonomy" id="6256"/>
    <lineage>
        <taxon>Eukaryota</taxon>
        <taxon>Metazoa</taxon>
        <taxon>Ecdysozoa</taxon>
        <taxon>Nematoda</taxon>
        <taxon>Chromadorea</taxon>
        <taxon>Rhabditida</taxon>
        <taxon>Spirurina</taxon>
        <taxon>Ascaridomorpha</taxon>
        <taxon>Ascaridoidea</taxon>
        <taxon>Ascarididae</taxon>
        <taxon>Parascaris</taxon>
    </lineage>
</organism>
<feature type="region of interest" description="Disordered" evidence="1">
    <location>
        <begin position="154"/>
        <end position="173"/>
    </location>
</feature>